<name>A0A0F3QEW9_RICBE</name>
<gene>
    <name evidence="2" type="ORF">RBEMOGI_1667</name>
</gene>
<organism evidence="2 3">
    <name type="scientific">Rickettsia bellii str. RML Mogi</name>
    <dbReference type="NCBI Taxonomy" id="1359194"/>
    <lineage>
        <taxon>Bacteria</taxon>
        <taxon>Pseudomonadati</taxon>
        <taxon>Pseudomonadota</taxon>
        <taxon>Alphaproteobacteria</taxon>
        <taxon>Rickettsiales</taxon>
        <taxon>Rickettsiaceae</taxon>
        <taxon>Rickettsieae</taxon>
        <taxon>Rickettsia</taxon>
        <taxon>belli group</taxon>
    </lineage>
</organism>
<feature type="chain" id="PRO_5002465487" description="Lipoprotein" evidence="1">
    <location>
        <begin position="24"/>
        <end position="99"/>
    </location>
</feature>
<sequence length="99" mass="11637">MNKRILFLSPLAIVLPFVSLSCAKNDFNHDVYHYIEKNNFANDYGDFSYLEDNYVTENIHKINLSTSAKLFRVKSRKQPLIDFRDNIVLVPSELSYQFE</sequence>
<protein>
    <recommendedName>
        <fullName evidence="4">Lipoprotein</fullName>
    </recommendedName>
</protein>
<dbReference type="PATRIC" id="fig|1359194.3.peg.1707"/>
<evidence type="ECO:0000313" key="2">
    <source>
        <dbReference type="EMBL" id="KJV91073.1"/>
    </source>
</evidence>
<evidence type="ECO:0000313" key="3">
    <source>
        <dbReference type="Proteomes" id="UP000033689"/>
    </source>
</evidence>
<evidence type="ECO:0000256" key="1">
    <source>
        <dbReference type="SAM" id="SignalP"/>
    </source>
</evidence>
<feature type="signal peptide" evidence="1">
    <location>
        <begin position="1"/>
        <end position="23"/>
    </location>
</feature>
<dbReference type="PROSITE" id="PS51257">
    <property type="entry name" value="PROKAR_LIPOPROTEIN"/>
    <property type="match status" value="1"/>
</dbReference>
<accession>A0A0F3QEW9</accession>
<evidence type="ECO:0008006" key="4">
    <source>
        <dbReference type="Google" id="ProtNLM"/>
    </source>
</evidence>
<comment type="caution">
    <text evidence="2">The sequence shown here is derived from an EMBL/GenBank/DDBJ whole genome shotgun (WGS) entry which is preliminary data.</text>
</comment>
<keyword evidence="1" id="KW-0732">Signal</keyword>
<proteinExistence type="predicted"/>
<dbReference type="Proteomes" id="UP000033689">
    <property type="component" value="Unassembled WGS sequence"/>
</dbReference>
<dbReference type="AlphaFoldDB" id="A0A0F3QEW9"/>
<dbReference type="EMBL" id="LAOJ01000003">
    <property type="protein sequence ID" value="KJV91073.1"/>
    <property type="molecule type" value="Genomic_DNA"/>
</dbReference>
<reference evidence="2 3" key="1">
    <citation type="submission" date="2015-02" db="EMBL/GenBank/DDBJ databases">
        <title>Genome Sequencing of Rickettsiales.</title>
        <authorList>
            <person name="Daugherty S.C."/>
            <person name="Su Q."/>
            <person name="Abolude K."/>
            <person name="Beier-Sexton M."/>
            <person name="Carlyon J.A."/>
            <person name="Carter R."/>
            <person name="Day N.P."/>
            <person name="Dumler S.J."/>
            <person name="Dyachenko V."/>
            <person name="Godinez A."/>
            <person name="Kurtti T.J."/>
            <person name="Lichay M."/>
            <person name="Mullins K.E."/>
            <person name="Ott S."/>
            <person name="Pappas-Brown V."/>
            <person name="Paris D.H."/>
            <person name="Patel P."/>
            <person name="Richards A.L."/>
            <person name="Sadzewicz L."/>
            <person name="Sears K."/>
            <person name="Seidman D."/>
            <person name="Sengamalay N."/>
            <person name="Stenos J."/>
            <person name="Tallon L.J."/>
            <person name="Vincent G."/>
            <person name="Fraser C.M."/>
            <person name="Munderloh U."/>
            <person name="Dunning-Hotopp J.C."/>
        </authorList>
    </citation>
    <scope>NUCLEOTIDE SEQUENCE [LARGE SCALE GENOMIC DNA]</scope>
    <source>
        <strain evidence="2 3">RML Mogi</strain>
    </source>
</reference>